<feature type="transmembrane region" description="Helical" evidence="1">
    <location>
        <begin position="34"/>
        <end position="53"/>
    </location>
</feature>
<reference evidence="2 3" key="1">
    <citation type="submission" date="2013-09" db="EMBL/GenBank/DDBJ databases">
        <title>Whole genome shotgun sequence of Vibrio azureus NBRC 104587.</title>
        <authorList>
            <person name="Isaki S."/>
            <person name="Hosoyama A."/>
            <person name="Numata M."/>
            <person name="Hashimoto M."/>
            <person name="Hosoyama Y."/>
            <person name="Tsuchikane K."/>
            <person name="Noguchi M."/>
            <person name="Hirakata S."/>
            <person name="Ichikawa N."/>
            <person name="Ohji S."/>
            <person name="Yamazoe A."/>
            <person name="Fujita N."/>
        </authorList>
    </citation>
    <scope>NUCLEOTIDE SEQUENCE [LARGE SCALE GENOMIC DNA]</scope>
    <source>
        <strain evidence="2 3">NBRC 104587</strain>
    </source>
</reference>
<protein>
    <submittedName>
        <fullName evidence="2">Uncharacterized protein</fullName>
    </submittedName>
</protein>
<dbReference type="eggNOG" id="COG0457">
    <property type="taxonomic scope" value="Bacteria"/>
</dbReference>
<dbReference type="Gene3D" id="1.25.40.10">
    <property type="entry name" value="Tetratricopeptide repeat domain"/>
    <property type="match status" value="2"/>
</dbReference>
<organism evidence="2 3">
    <name type="scientific">Vibrio azureus NBRC 104587</name>
    <dbReference type="NCBI Taxonomy" id="1219077"/>
    <lineage>
        <taxon>Bacteria</taxon>
        <taxon>Pseudomonadati</taxon>
        <taxon>Pseudomonadota</taxon>
        <taxon>Gammaproteobacteria</taxon>
        <taxon>Vibrionales</taxon>
        <taxon>Vibrionaceae</taxon>
        <taxon>Vibrio</taxon>
    </lineage>
</organism>
<dbReference type="EMBL" id="BATL01000026">
    <property type="protein sequence ID" value="GAD75511.1"/>
    <property type="molecule type" value="Genomic_DNA"/>
</dbReference>
<dbReference type="SUPFAM" id="SSF48452">
    <property type="entry name" value="TPR-like"/>
    <property type="match status" value="1"/>
</dbReference>
<dbReference type="SMART" id="SM00028">
    <property type="entry name" value="TPR"/>
    <property type="match status" value="3"/>
</dbReference>
<dbReference type="Pfam" id="PF14559">
    <property type="entry name" value="TPR_19"/>
    <property type="match status" value="1"/>
</dbReference>
<comment type="caution">
    <text evidence="2">The sequence shown here is derived from an EMBL/GenBank/DDBJ whole genome shotgun (WGS) entry which is preliminary data.</text>
</comment>
<gene>
    <name evidence="2" type="ORF">VAZ01S_026_00170</name>
</gene>
<evidence type="ECO:0000313" key="2">
    <source>
        <dbReference type="EMBL" id="GAD75511.1"/>
    </source>
</evidence>
<dbReference type="Proteomes" id="UP000016567">
    <property type="component" value="Unassembled WGS sequence"/>
</dbReference>
<keyword evidence="1" id="KW-0472">Membrane</keyword>
<dbReference type="InterPro" id="IPR019734">
    <property type="entry name" value="TPR_rpt"/>
</dbReference>
<dbReference type="STRING" id="1219077.VAZ01S_026_00170"/>
<keyword evidence="3" id="KW-1185">Reference proteome</keyword>
<accession>U3A674</accession>
<proteinExistence type="predicted"/>
<dbReference type="InterPro" id="IPR011990">
    <property type="entry name" value="TPR-like_helical_dom_sf"/>
</dbReference>
<name>U3A674_9VIBR</name>
<keyword evidence="1" id="KW-0812">Transmembrane</keyword>
<evidence type="ECO:0000313" key="3">
    <source>
        <dbReference type="Proteomes" id="UP000016567"/>
    </source>
</evidence>
<sequence>MSAINKALSELSEKSSSIELEKAEIPSITKSKPWLWLMGGFLLSLALGGWAVSQGSHGFKQDMTPIVNSDSFGAVEGKTAQPMQQSSPTSKVTPKFEEVVYVKTTEHLEADKTEQTELSEDTNQILGAINPPQTMRPSPPAVTMTLAVNEPSLIGRVQESSMHVEPVRLTHQQLARKARLRADKALEANELDAALMAFHEVLRHQPQDIQARQKLAALYFGKGETRKAYELLQAGISLDMDNQKLRLALAKMLMRTEQPEAALSPLLYLPAAANQEYLAMRAILAQKNKQTPVALESYHLLVQRQPANARWWLGLAIQQERENQFKEARSSYLSALRKVGISNQSQDFIRQRLHHLQQQEITQ</sequence>
<dbReference type="AlphaFoldDB" id="U3A674"/>
<keyword evidence="1" id="KW-1133">Transmembrane helix</keyword>
<evidence type="ECO:0000256" key="1">
    <source>
        <dbReference type="SAM" id="Phobius"/>
    </source>
</evidence>